<dbReference type="Gene3D" id="1.10.150.130">
    <property type="match status" value="1"/>
</dbReference>
<proteinExistence type="predicted"/>
<dbReference type="InterPro" id="IPR010998">
    <property type="entry name" value="Integrase_recombinase_N"/>
</dbReference>
<evidence type="ECO:0000256" key="2">
    <source>
        <dbReference type="ARBA" id="ARBA00023172"/>
    </source>
</evidence>
<comment type="caution">
    <text evidence="5">The sequence shown here is derived from an EMBL/GenBank/DDBJ whole genome shotgun (WGS) entry which is preliminary data.</text>
</comment>
<evidence type="ECO:0000256" key="1">
    <source>
        <dbReference type="ARBA" id="ARBA00023125"/>
    </source>
</evidence>
<keyword evidence="1" id="KW-0238">DNA-binding</keyword>
<dbReference type="AlphaFoldDB" id="A0A5B6TB03"/>
<dbReference type="Proteomes" id="UP000324133">
    <property type="component" value="Unassembled WGS sequence"/>
</dbReference>
<dbReference type="GO" id="GO:0003677">
    <property type="term" value="F:DNA binding"/>
    <property type="evidence" value="ECO:0007669"/>
    <property type="project" value="UniProtKB-KW"/>
</dbReference>
<feature type="coiled-coil region" evidence="3">
    <location>
        <begin position="102"/>
        <end position="161"/>
    </location>
</feature>
<protein>
    <recommendedName>
        <fullName evidence="4">Phage integrase SAM-like domain-containing protein</fullName>
    </recommendedName>
</protein>
<organism evidence="5 6">
    <name type="scientific">Rufibacter hautae</name>
    <dbReference type="NCBI Taxonomy" id="2595005"/>
    <lineage>
        <taxon>Bacteria</taxon>
        <taxon>Pseudomonadati</taxon>
        <taxon>Bacteroidota</taxon>
        <taxon>Cytophagia</taxon>
        <taxon>Cytophagales</taxon>
        <taxon>Hymenobacteraceae</taxon>
        <taxon>Rufibacter</taxon>
    </lineage>
</organism>
<dbReference type="InterPro" id="IPR013762">
    <property type="entry name" value="Integrase-like_cat_sf"/>
</dbReference>
<keyword evidence="3" id="KW-0175">Coiled coil</keyword>
<keyword evidence="2" id="KW-0233">DNA recombination</keyword>
<name>A0A5B6TB03_9BACT</name>
<dbReference type="GO" id="GO:0015074">
    <property type="term" value="P:DNA integration"/>
    <property type="evidence" value="ECO:0007669"/>
    <property type="project" value="InterPro"/>
</dbReference>
<reference evidence="5 6" key="1">
    <citation type="submission" date="2019-07" db="EMBL/GenBank/DDBJ databases">
        <title>Rufibacter sp. nov., isolated from lake sediment.</title>
        <authorList>
            <person name="Qu J.-H."/>
        </authorList>
    </citation>
    <scope>NUCLEOTIDE SEQUENCE [LARGE SCALE GENOMIC DNA]</scope>
    <source>
        <strain evidence="5 6">NBS58-1</strain>
    </source>
</reference>
<evidence type="ECO:0000256" key="3">
    <source>
        <dbReference type="SAM" id="Coils"/>
    </source>
</evidence>
<feature type="domain" description="Phage integrase SAM-like" evidence="4">
    <location>
        <begin position="191"/>
        <end position="257"/>
    </location>
</feature>
<dbReference type="GO" id="GO:0006310">
    <property type="term" value="P:DNA recombination"/>
    <property type="evidence" value="ECO:0007669"/>
    <property type="project" value="UniProtKB-KW"/>
</dbReference>
<dbReference type="Pfam" id="PF13102">
    <property type="entry name" value="Phage_int_SAM_5"/>
    <property type="match status" value="1"/>
</dbReference>
<accession>A0A5B6TB03</accession>
<dbReference type="InterPro" id="IPR025269">
    <property type="entry name" value="SAM-like_dom"/>
</dbReference>
<evidence type="ECO:0000313" key="6">
    <source>
        <dbReference type="Proteomes" id="UP000324133"/>
    </source>
</evidence>
<dbReference type="OrthoDB" id="1493636at2"/>
<dbReference type="RefSeq" id="WP_149092699.1">
    <property type="nucleotide sequence ID" value="NZ_VKKY01000003.1"/>
</dbReference>
<dbReference type="Gene3D" id="1.10.443.10">
    <property type="entry name" value="Intergrase catalytic core"/>
    <property type="match status" value="1"/>
</dbReference>
<sequence>MSFTIKGALTTKKNKSGLYPLTIRYTIGGVPNNISLKTSDGKVIAVDKNDFDTISGLMKGTKSNYYLLNKLILTHCEVLESVAKTSNDKSFQTVKALYLKRLKEIEAEEAKQEAIVKREETKVKARKLHSIFSAEEAIEKKQVLTKTLSDINRELEQFKAEGVIIELDEEEVEFKKLLIEFPRMYENRPIFKQYKSWVSNLLEFSQQTNTPLLFSQLDFDFYSRYGTYLMFNRMKGKAKIVNNTFGGQVKKLKQFVNWCRRIKNVKNVNLVYETYPVYRKPKDDIIYLEDNEIELLYNEYRSQLTESKKRLIDITIFQCCTGLRYGDIYASSWKITEVGSEKVLTGETEKNEGKFVIPFSLDTRIEEILSRYSNKLDFVVEAVYNRDIKSLLKEFYKKYDLHQEPISHIKERFDKKETITDYKYNLFSSHCNRRRFINYWKLQGCEDQTILDMLGSKDSEVLQGYKRKDINTTAKVITTKVNQIRMLKEMKEVEKSI</sequence>
<dbReference type="InterPro" id="IPR011010">
    <property type="entry name" value="DNA_brk_join_enz"/>
</dbReference>
<keyword evidence="6" id="KW-1185">Reference proteome</keyword>
<gene>
    <name evidence="5" type="ORF">FOA19_20495</name>
</gene>
<dbReference type="EMBL" id="VKKY01000003">
    <property type="protein sequence ID" value="KAA3436760.1"/>
    <property type="molecule type" value="Genomic_DNA"/>
</dbReference>
<dbReference type="SUPFAM" id="SSF56349">
    <property type="entry name" value="DNA breaking-rejoining enzymes"/>
    <property type="match status" value="1"/>
</dbReference>
<evidence type="ECO:0000259" key="4">
    <source>
        <dbReference type="Pfam" id="PF13102"/>
    </source>
</evidence>
<evidence type="ECO:0000313" key="5">
    <source>
        <dbReference type="EMBL" id="KAA3436760.1"/>
    </source>
</evidence>